<organism evidence="3">
    <name type="scientific">Longilinea arvoryzae</name>
    <dbReference type="NCBI Taxonomy" id="360412"/>
    <lineage>
        <taxon>Bacteria</taxon>
        <taxon>Bacillati</taxon>
        <taxon>Chloroflexota</taxon>
        <taxon>Anaerolineae</taxon>
        <taxon>Anaerolineales</taxon>
        <taxon>Anaerolineaceae</taxon>
        <taxon>Longilinea</taxon>
    </lineage>
</organism>
<keyword evidence="4" id="KW-1185">Reference proteome</keyword>
<sequence length="486" mass="52236">MDPDLSSIQEARDTVVRAYEAWKAWSRVSQADVDRVCAAMAEAGYQASERVGRLAQEETGYGVAAHKKLKNEFGSRVVWQSIRDQKTVGVIRHDPDRRLYEIAWPMGVIAALVPSTNPTSTAFFKALIAVKARNAIIFSPHPSAKRCIYEAVQAMALAAENAGAPKGLINCLQQVSLPGTQELMSHKYTALILATGGTAMVKAAHSAGKPAYGVGPGNVPVYVDRSADIEKAARYIVASKAFDYSTICATEQSVIADRPVASRLAELMRAEGAYFTNPQETDALRRALFHPDGSMNTAVVGKSASYVAVYAGFHVPLETRVLVAPLLKVGRAEPLSHEKLTTVLGWYEVDGWEQGCETSIALIQAGGRGHTQIIHANDERVIMAFGLEKPVFRILVNSMGTLGAIGFTTGLMPSMTLGSGGVGGSITGDNITAYHLINIKRLAYETLSPPPEAFSAGEIPAGPAPEEIERVVQQVIHDLLESKTSY</sequence>
<dbReference type="InterPro" id="IPR016162">
    <property type="entry name" value="Ald_DH_N"/>
</dbReference>
<evidence type="ECO:0000256" key="1">
    <source>
        <dbReference type="ARBA" id="ARBA00023002"/>
    </source>
</evidence>
<keyword evidence="1" id="KW-0560">Oxidoreductase</keyword>
<dbReference type="GO" id="GO:0016620">
    <property type="term" value="F:oxidoreductase activity, acting on the aldehyde or oxo group of donors, NAD or NADP as acceptor"/>
    <property type="evidence" value="ECO:0007669"/>
    <property type="project" value="InterPro"/>
</dbReference>
<dbReference type="Pfam" id="PF00171">
    <property type="entry name" value="Aldedh"/>
    <property type="match status" value="1"/>
</dbReference>
<dbReference type="AlphaFoldDB" id="A0A0S7BDB1"/>
<feature type="domain" description="Aldehyde dehydrogenase" evidence="2">
    <location>
        <begin position="9"/>
        <end position="270"/>
    </location>
</feature>
<dbReference type="EMBL" id="DF967972">
    <property type="protein sequence ID" value="GAP15742.1"/>
    <property type="molecule type" value="Genomic_DNA"/>
</dbReference>
<dbReference type="InterPro" id="IPR016161">
    <property type="entry name" value="Ald_DH/histidinol_DH"/>
</dbReference>
<dbReference type="InterPro" id="IPR015590">
    <property type="entry name" value="Aldehyde_DH_dom"/>
</dbReference>
<dbReference type="InterPro" id="IPR016163">
    <property type="entry name" value="Ald_DH_C"/>
</dbReference>
<dbReference type="Gene3D" id="3.40.309.10">
    <property type="entry name" value="Aldehyde Dehydrogenase, Chain A, domain 2"/>
    <property type="match status" value="1"/>
</dbReference>
<reference evidence="3" key="1">
    <citation type="submission" date="2015-07" db="EMBL/GenBank/DDBJ databases">
        <title>Draft Genome Sequences of Anaerolinea thermolimosa IMO-1, Bellilinea caldifistulae GOMI-1, Leptolinea tardivitalis YMTK-2, Levilinea saccharolytica KIBI-1,Longilinea arvoryzae KOME-1, Previously Described as Members of the Anaerolineaceae (Chloroflexi).</title>
        <authorList>
            <person name="Sekiguchi Y."/>
            <person name="Ohashi A."/>
            <person name="Matsuura N."/>
            <person name="Tourlousse M.D."/>
        </authorList>
    </citation>
    <scope>NUCLEOTIDE SEQUENCE [LARGE SCALE GENOMIC DNA]</scope>
    <source>
        <strain evidence="3">KOME-1</strain>
    </source>
</reference>
<gene>
    <name evidence="3" type="ORF">LARV_03534</name>
</gene>
<evidence type="ECO:0000313" key="4">
    <source>
        <dbReference type="Proteomes" id="UP000055060"/>
    </source>
</evidence>
<dbReference type="Proteomes" id="UP000055060">
    <property type="component" value="Unassembled WGS sequence"/>
</dbReference>
<accession>A0A0S7BDB1</accession>
<dbReference type="RefSeq" id="WP_201785939.1">
    <property type="nucleotide sequence ID" value="NZ_DF967972.1"/>
</dbReference>
<dbReference type="STRING" id="360412.LARV_03534"/>
<evidence type="ECO:0000259" key="2">
    <source>
        <dbReference type="Pfam" id="PF00171"/>
    </source>
</evidence>
<protein>
    <submittedName>
        <fullName evidence="3">Acetaldehyde dehydrogenase</fullName>
    </submittedName>
</protein>
<evidence type="ECO:0000313" key="3">
    <source>
        <dbReference type="EMBL" id="GAP15742.1"/>
    </source>
</evidence>
<name>A0A0S7BDB1_9CHLR</name>
<dbReference type="Gene3D" id="3.40.605.10">
    <property type="entry name" value="Aldehyde Dehydrogenase, Chain A, domain 1"/>
    <property type="match status" value="1"/>
</dbReference>
<dbReference type="PANTHER" id="PTHR11699">
    <property type="entry name" value="ALDEHYDE DEHYDROGENASE-RELATED"/>
    <property type="match status" value="1"/>
</dbReference>
<dbReference type="SUPFAM" id="SSF53720">
    <property type="entry name" value="ALDH-like"/>
    <property type="match status" value="1"/>
</dbReference>
<dbReference type="CDD" id="cd07122">
    <property type="entry name" value="ALDH_F20_ACDH"/>
    <property type="match status" value="1"/>
</dbReference>
<proteinExistence type="predicted"/>